<evidence type="ECO:0000256" key="11">
    <source>
        <dbReference type="ARBA" id="ARBA00023264"/>
    </source>
</evidence>
<keyword evidence="10" id="KW-0594">Phospholipid biosynthesis</keyword>
<gene>
    <name evidence="13" type="ORF">UFOPK2234_00020</name>
</gene>
<keyword evidence="8" id="KW-0460">Magnesium</keyword>
<dbReference type="InterPro" id="IPR016064">
    <property type="entry name" value="NAD/diacylglycerol_kinase_sf"/>
</dbReference>
<evidence type="ECO:0000256" key="8">
    <source>
        <dbReference type="ARBA" id="ARBA00022842"/>
    </source>
</evidence>
<dbReference type="PANTHER" id="PTHR12358">
    <property type="entry name" value="SPHINGOSINE KINASE"/>
    <property type="match status" value="1"/>
</dbReference>
<dbReference type="Pfam" id="PF00781">
    <property type="entry name" value="DAGK_cat"/>
    <property type="match status" value="1"/>
</dbReference>
<reference evidence="13" key="1">
    <citation type="submission" date="2020-05" db="EMBL/GenBank/DDBJ databases">
        <authorList>
            <person name="Chiriac C."/>
            <person name="Salcher M."/>
            <person name="Ghai R."/>
            <person name="Kavagutti S V."/>
        </authorList>
    </citation>
    <scope>NUCLEOTIDE SEQUENCE</scope>
</reference>
<dbReference type="GO" id="GO:0008654">
    <property type="term" value="P:phospholipid biosynthetic process"/>
    <property type="evidence" value="ECO:0007669"/>
    <property type="project" value="UniProtKB-KW"/>
</dbReference>
<dbReference type="GO" id="GO:0046872">
    <property type="term" value="F:metal ion binding"/>
    <property type="evidence" value="ECO:0007669"/>
    <property type="project" value="UniProtKB-KW"/>
</dbReference>
<keyword evidence="2" id="KW-0444">Lipid biosynthesis</keyword>
<evidence type="ECO:0000256" key="6">
    <source>
        <dbReference type="ARBA" id="ARBA00022777"/>
    </source>
</evidence>
<dbReference type="InterPro" id="IPR005218">
    <property type="entry name" value="Diacylglycerol/lipid_kinase"/>
</dbReference>
<dbReference type="Gene3D" id="3.40.50.10330">
    <property type="entry name" value="Probable inorganic polyphosphate/atp-NAD kinase, domain 1"/>
    <property type="match status" value="1"/>
</dbReference>
<dbReference type="InterPro" id="IPR017438">
    <property type="entry name" value="ATP-NAD_kinase_N"/>
</dbReference>
<name>A0A6J6K1Z8_9ZZZZ</name>
<dbReference type="InterPro" id="IPR050187">
    <property type="entry name" value="Lipid_Phosphate_FormReg"/>
</dbReference>
<evidence type="ECO:0000256" key="7">
    <source>
        <dbReference type="ARBA" id="ARBA00022840"/>
    </source>
</evidence>
<dbReference type="PROSITE" id="PS50146">
    <property type="entry name" value="DAGK"/>
    <property type="match status" value="1"/>
</dbReference>
<dbReference type="AlphaFoldDB" id="A0A6J6K1Z8"/>
<keyword evidence="7" id="KW-0067">ATP-binding</keyword>
<dbReference type="EMBL" id="CAEZWG010000001">
    <property type="protein sequence ID" value="CAB4642858.1"/>
    <property type="molecule type" value="Genomic_DNA"/>
</dbReference>
<accession>A0A6J6K1Z8</accession>
<dbReference type="Gene3D" id="2.60.200.40">
    <property type="match status" value="1"/>
</dbReference>
<dbReference type="SMART" id="SM00046">
    <property type="entry name" value="DAGKc"/>
    <property type="match status" value="1"/>
</dbReference>
<keyword evidence="9" id="KW-0443">Lipid metabolism</keyword>
<comment type="cofactor">
    <cofactor evidence="1">
        <name>Mg(2+)</name>
        <dbReference type="ChEBI" id="CHEBI:18420"/>
    </cofactor>
</comment>
<dbReference type="NCBIfam" id="TIGR00147">
    <property type="entry name" value="YegS/Rv2252/BmrU family lipid kinase"/>
    <property type="match status" value="1"/>
</dbReference>
<proteinExistence type="predicted"/>
<evidence type="ECO:0000256" key="2">
    <source>
        <dbReference type="ARBA" id="ARBA00022516"/>
    </source>
</evidence>
<evidence type="ECO:0000256" key="9">
    <source>
        <dbReference type="ARBA" id="ARBA00023098"/>
    </source>
</evidence>
<keyword evidence="5" id="KW-0547">Nucleotide-binding</keyword>
<protein>
    <submittedName>
        <fullName evidence="13">Unannotated protein</fullName>
    </submittedName>
</protein>
<sequence>MYLIVVNSKSGKGHARSRASEFVDLCAKNGIRYKVLDKNSAEETVIEIKKEILNPEYKVVVAVGGDGLVNMCLQHVAQKPISLGVLPAGTGNDFARAVGAYKKSTEEIFFKLLQSKPDFIDLGLIQSNTLKHWYVQVLSTGFDALVNSQANEIKWPKGKSKYTIATILTLARFKPIAYRLTLDNKVIEEDAMLLSVANGETYGGGMRICPNASNSDGEFDVLLVRPVSKLVLLTIFPKVFFGRHIPHPKIDVYRGKDVAISGKTKAFADGEYIDDLPIRIQNIQNSLSTWLFV</sequence>
<dbReference type="GO" id="GO:0005524">
    <property type="term" value="F:ATP binding"/>
    <property type="evidence" value="ECO:0007669"/>
    <property type="project" value="UniProtKB-KW"/>
</dbReference>
<keyword evidence="11" id="KW-1208">Phospholipid metabolism</keyword>
<dbReference type="Pfam" id="PF19279">
    <property type="entry name" value="YegS_C"/>
    <property type="match status" value="1"/>
</dbReference>
<dbReference type="SUPFAM" id="SSF111331">
    <property type="entry name" value="NAD kinase/diacylglycerol kinase-like"/>
    <property type="match status" value="1"/>
</dbReference>
<keyword evidence="3" id="KW-0808">Transferase</keyword>
<evidence type="ECO:0000256" key="5">
    <source>
        <dbReference type="ARBA" id="ARBA00022741"/>
    </source>
</evidence>
<evidence type="ECO:0000256" key="10">
    <source>
        <dbReference type="ARBA" id="ARBA00023209"/>
    </source>
</evidence>
<dbReference type="GO" id="GO:0016301">
    <property type="term" value="F:kinase activity"/>
    <property type="evidence" value="ECO:0007669"/>
    <property type="project" value="UniProtKB-KW"/>
</dbReference>
<evidence type="ECO:0000256" key="3">
    <source>
        <dbReference type="ARBA" id="ARBA00022679"/>
    </source>
</evidence>
<evidence type="ECO:0000256" key="1">
    <source>
        <dbReference type="ARBA" id="ARBA00001946"/>
    </source>
</evidence>
<dbReference type="InterPro" id="IPR001206">
    <property type="entry name" value="Diacylglycerol_kinase_cat_dom"/>
</dbReference>
<evidence type="ECO:0000313" key="13">
    <source>
        <dbReference type="EMBL" id="CAB4642858.1"/>
    </source>
</evidence>
<dbReference type="PANTHER" id="PTHR12358:SF106">
    <property type="entry name" value="LIPID KINASE YEGS"/>
    <property type="match status" value="1"/>
</dbReference>
<dbReference type="InterPro" id="IPR045540">
    <property type="entry name" value="YegS/DAGK_C"/>
</dbReference>
<keyword evidence="4" id="KW-0479">Metal-binding</keyword>
<evidence type="ECO:0000256" key="4">
    <source>
        <dbReference type="ARBA" id="ARBA00022723"/>
    </source>
</evidence>
<feature type="domain" description="DAGKc" evidence="12">
    <location>
        <begin position="1"/>
        <end position="129"/>
    </location>
</feature>
<evidence type="ECO:0000259" key="12">
    <source>
        <dbReference type="PROSITE" id="PS50146"/>
    </source>
</evidence>
<keyword evidence="6" id="KW-0418">Kinase</keyword>
<organism evidence="13">
    <name type="scientific">freshwater metagenome</name>
    <dbReference type="NCBI Taxonomy" id="449393"/>
    <lineage>
        <taxon>unclassified sequences</taxon>
        <taxon>metagenomes</taxon>
        <taxon>ecological metagenomes</taxon>
    </lineage>
</organism>
<dbReference type="GO" id="GO:0005886">
    <property type="term" value="C:plasma membrane"/>
    <property type="evidence" value="ECO:0007669"/>
    <property type="project" value="TreeGrafter"/>
</dbReference>